<dbReference type="Proteomes" id="UP000298616">
    <property type="component" value="Chromosome"/>
</dbReference>
<sequence>MVNKPIKRHVSLQPVSREHHFGLLLCWKIRTGLSKNVAPERIKNYVDWFYQKHLIPHFQFEENFIFPILGNDHEHIQKALEDHKKITSLVNQNANLPELLVEIEKTVEKHIRFEERILFNEIQKVADKDQLNEIQDHHHEEPFMDNSEDVFWK</sequence>
<dbReference type="EMBL" id="CP028923">
    <property type="protein sequence ID" value="QCK17065.1"/>
    <property type="molecule type" value="Genomic_DNA"/>
</dbReference>
<dbReference type="Gene3D" id="1.20.120.520">
    <property type="entry name" value="nmb1532 protein domain like"/>
    <property type="match status" value="1"/>
</dbReference>
<protein>
    <submittedName>
        <fullName evidence="1">Cation-binding protein</fullName>
    </submittedName>
</protein>
<dbReference type="AlphaFoldDB" id="A0A4D7K2A3"/>
<evidence type="ECO:0000313" key="2">
    <source>
        <dbReference type="Proteomes" id="UP000298616"/>
    </source>
</evidence>
<keyword evidence="2" id="KW-1185">Reference proteome</keyword>
<dbReference type="KEGG" id="fpf:DCC35_11325"/>
<dbReference type="OrthoDB" id="9793254at2"/>
<gene>
    <name evidence="1" type="ORF">DCC35_11325</name>
</gene>
<organism evidence="1 2">
    <name type="scientific">Mangrovivirga cuniculi</name>
    <dbReference type="NCBI Taxonomy" id="2715131"/>
    <lineage>
        <taxon>Bacteria</taxon>
        <taxon>Pseudomonadati</taxon>
        <taxon>Bacteroidota</taxon>
        <taxon>Cytophagia</taxon>
        <taxon>Cytophagales</taxon>
        <taxon>Mangrovivirgaceae</taxon>
        <taxon>Mangrovivirga</taxon>
    </lineage>
</organism>
<name>A0A4D7K2A3_9BACT</name>
<proteinExistence type="predicted"/>
<accession>A0A4D7K2A3</accession>
<evidence type="ECO:0000313" key="1">
    <source>
        <dbReference type="EMBL" id="QCK17065.1"/>
    </source>
</evidence>
<reference evidence="1 2" key="1">
    <citation type="submission" date="2018-04" db="EMBL/GenBank/DDBJ databases">
        <title>Complete genome uncultured novel isolate.</title>
        <authorList>
            <person name="Merlino G."/>
        </authorList>
    </citation>
    <scope>NUCLEOTIDE SEQUENCE [LARGE SCALE GENOMIC DNA]</scope>
    <source>
        <strain evidence="2">R1DC9</strain>
    </source>
</reference>